<accession>A0A561EZ35</accession>
<keyword evidence="2" id="KW-1133">Transmembrane helix</keyword>
<evidence type="ECO:0000313" key="5">
    <source>
        <dbReference type="EMBL" id="TWE20878.1"/>
    </source>
</evidence>
<evidence type="ECO:0000259" key="3">
    <source>
        <dbReference type="Pfam" id="PF10708"/>
    </source>
</evidence>
<sequence length="342" mass="34197">MSEQIPAGWYPDPQDTTSDPRPQRWWDGKGWTASTRPAPGDGPAPAPEAGNGGTADTKVLEGEVLQSGPAVRFPELPTVGTEPGAAPAARRKLPKPVVIAATIAALAGLAVGSGVTYLAMDGRSDTKSARQGDGRPGYRFGGDGFGGQGGPGGNGGGSNDGSNGGSGGGTATDGVAVDVVNRISLPFPSGWSGGTTGSGFAALAVGSYSCPGGSGECSLGGVVTGRLKGTDAKQAAQQDIAAAAKESYGDIKSHEELKSEAVTVNGRSGYLVRWKVDAPQGNDGYVESVVFPTANGKSLVSVRLGFDIDAKAPKVDQMDDIVKSITDYTGKGLGGASGGTKA</sequence>
<organism evidence="5 6">
    <name type="scientific">Kitasatospora atroaurantiaca</name>
    <dbReference type="NCBI Taxonomy" id="285545"/>
    <lineage>
        <taxon>Bacteria</taxon>
        <taxon>Bacillati</taxon>
        <taxon>Actinomycetota</taxon>
        <taxon>Actinomycetes</taxon>
        <taxon>Kitasatosporales</taxon>
        <taxon>Streptomycetaceae</taxon>
        <taxon>Kitasatospora</taxon>
    </lineage>
</organism>
<evidence type="ECO:0000256" key="2">
    <source>
        <dbReference type="SAM" id="Phobius"/>
    </source>
</evidence>
<evidence type="ECO:0000313" key="6">
    <source>
        <dbReference type="Proteomes" id="UP000318416"/>
    </source>
</evidence>
<name>A0A561EZ35_9ACTN</name>
<reference evidence="5 6" key="1">
    <citation type="submission" date="2019-06" db="EMBL/GenBank/DDBJ databases">
        <title>Sequencing the genomes of 1000 actinobacteria strains.</title>
        <authorList>
            <person name="Klenk H.-P."/>
        </authorList>
    </citation>
    <scope>NUCLEOTIDE SEQUENCE [LARGE SCALE GENOMIC DNA]</scope>
    <source>
        <strain evidence="5 6">DSM 41649</strain>
    </source>
</reference>
<evidence type="ECO:0000259" key="4">
    <source>
        <dbReference type="Pfam" id="PF26056"/>
    </source>
</evidence>
<feature type="compositionally biased region" description="Gly residues" evidence="1">
    <location>
        <begin position="139"/>
        <end position="171"/>
    </location>
</feature>
<keyword evidence="6" id="KW-1185">Reference proteome</keyword>
<feature type="region of interest" description="Disordered" evidence="1">
    <location>
        <begin position="1"/>
        <end position="91"/>
    </location>
</feature>
<comment type="caution">
    <text evidence="5">The sequence shown here is derived from an EMBL/GenBank/DDBJ whole genome shotgun (WGS) entry which is preliminary data.</text>
</comment>
<keyword evidence="2" id="KW-0472">Membrane</keyword>
<dbReference type="RefSeq" id="WP_145795502.1">
    <property type="nucleotide sequence ID" value="NZ_BAAABR010000047.1"/>
</dbReference>
<gene>
    <name evidence="5" type="ORF">FB465_6037</name>
</gene>
<protein>
    <submittedName>
        <fullName evidence="5">Uncharacterized protein DUF2510</fullName>
    </submittedName>
</protein>
<feature type="domain" description="DUF2510" evidence="3">
    <location>
        <begin position="7"/>
        <end position="43"/>
    </location>
</feature>
<evidence type="ECO:0000256" key="1">
    <source>
        <dbReference type="SAM" id="MobiDB-lite"/>
    </source>
</evidence>
<dbReference type="Pfam" id="PF10708">
    <property type="entry name" value="DUF2510"/>
    <property type="match status" value="1"/>
</dbReference>
<dbReference type="InterPro" id="IPR018929">
    <property type="entry name" value="DUF2510"/>
</dbReference>
<dbReference type="InterPro" id="IPR058330">
    <property type="entry name" value="DUF8017"/>
</dbReference>
<dbReference type="AlphaFoldDB" id="A0A561EZ35"/>
<dbReference type="EMBL" id="VIVR01000001">
    <property type="protein sequence ID" value="TWE20878.1"/>
    <property type="molecule type" value="Genomic_DNA"/>
</dbReference>
<feature type="transmembrane region" description="Helical" evidence="2">
    <location>
        <begin position="97"/>
        <end position="120"/>
    </location>
</feature>
<feature type="domain" description="DUF8017" evidence="4">
    <location>
        <begin position="197"/>
        <end position="325"/>
    </location>
</feature>
<dbReference type="Pfam" id="PF26056">
    <property type="entry name" value="DUF8017"/>
    <property type="match status" value="1"/>
</dbReference>
<dbReference type="OrthoDB" id="4463773at2"/>
<feature type="compositionally biased region" description="Basic and acidic residues" evidence="1">
    <location>
        <begin position="123"/>
        <end position="133"/>
    </location>
</feature>
<proteinExistence type="predicted"/>
<keyword evidence="2" id="KW-0812">Transmembrane</keyword>
<dbReference type="Proteomes" id="UP000318416">
    <property type="component" value="Unassembled WGS sequence"/>
</dbReference>
<feature type="region of interest" description="Disordered" evidence="1">
    <location>
        <begin position="123"/>
        <end position="173"/>
    </location>
</feature>